<comment type="caution">
    <text evidence="1">The sequence shown here is derived from an EMBL/GenBank/DDBJ whole genome shotgun (WGS) entry which is preliminary data.</text>
</comment>
<protein>
    <submittedName>
        <fullName evidence="1">Uncharacterized protein</fullName>
    </submittedName>
</protein>
<dbReference type="RefSeq" id="WP_010714189.1">
    <property type="nucleotide sequence ID" value="NZ_CABHGT010000016.1"/>
</dbReference>
<evidence type="ECO:0000313" key="3">
    <source>
        <dbReference type="Proteomes" id="UP000244140"/>
    </source>
</evidence>
<reference evidence="1 3" key="1">
    <citation type="submission" date="2018-04" db="EMBL/GenBank/DDBJ databases">
        <authorList>
            <person name="Van Tyne D."/>
        </authorList>
    </citation>
    <scope>NUCLEOTIDE SEQUENCE [LARGE SCALE GENOMIC DNA]</scope>
    <source>
        <strain evidence="1 3">B2535</strain>
    </source>
</reference>
<evidence type="ECO:0000313" key="1">
    <source>
        <dbReference type="EMBL" id="PTN76513.1"/>
    </source>
</evidence>
<reference evidence="2 4" key="2">
    <citation type="submission" date="2018-06" db="EMBL/GenBank/DDBJ databases">
        <authorList>
            <consortium name="Pathogen Informatics"/>
            <person name="Doyle S."/>
        </authorList>
    </citation>
    <scope>NUCLEOTIDE SEQUENCE [LARGE SCALE GENOMIC DNA]</scope>
    <source>
        <strain evidence="2 4">NCTC13379</strain>
    </source>
</reference>
<proteinExistence type="predicted"/>
<name>A0A855U463_ENTFL</name>
<dbReference type="Proteomes" id="UP000244140">
    <property type="component" value="Unassembled WGS sequence"/>
</dbReference>
<gene>
    <name evidence="1" type="ORF">DAI13_01590</name>
    <name evidence="2" type="ORF">NCTC13379_00253</name>
</gene>
<accession>A0A855U463</accession>
<dbReference type="EMBL" id="UGIX01000001">
    <property type="protein sequence ID" value="STP63438.1"/>
    <property type="molecule type" value="Genomic_DNA"/>
</dbReference>
<organism evidence="1 3">
    <name type="scientific">Enterococcus faecalis</name>
    <name type="common">Streptococcus faecalis</name>
    <dbReference type="NCBI Taxonomy" id="1351"/>
    <lineage>
        <taxon>Bacteria</taxon>
        <taxon>Bacillati</taxon>
        <taxon>Bacillota</taxon>
        <taxon>Bacilli</taxon>
        <taxon>Lactobacillales</taxon>
        <taxon>Enterococcaceae</taxon>
        <taxon>Enterococcus</taxon>
    </lineage>
</organism>
<dbReference type="AlphaFoldDB" id="A0A855U463"/>
<dbReference type="EMBL" id="PZZH01000001">
    <property type="protein sequence ID" value="PTN76513.1"/>
    <property type="molecule type" value="Genomic_DNA"/>
</dbReference>
<sequence length="67" mass="8212">MGKVDVDYRRSALEMTDKEFDELYKLLDTAKTPEERERLRQEYYQQHKLNQPTLLDRWQADADNYNE</sequence>
<dbReference type="Proteomes" id="UP000254396">
    <property type="component" value="Unassembled WGS sequence"/>
</dbReference>
<evidence type="ECO:0000313" key="4">
    <source>
        <dbReference type="Proteomes" id="UP000254396"/>
    </source>
</evidence>
<evidence type="ECO:0000313" key="2">
    <source>
        <dbReference type="EMBL" id="STP63438.1"/>
    </source>
</evidence>